<protein>
    <submittedName>
        <fullName evidence="1">30002_t:CDS:1</fullName>
    </submittedName>
</protein>
<evidence type="ECO:0000313" key="2">
    <source>
        <dbReference type="Proteomes" id="UP000789920"/>
    </source>
</evidence>
<feature type="non-terminal residue" evidence="1">
    <location>
        <position position="1"/>
    </location>
</feature>
<reference evidence="1" key="1">
    <citation type="submission" date="2021-06" db="EMBL/GenBank/DDBJ databases">
        <authorList>
            <person name="Kallberg Y."/>
            <person name="Tangrot J."/>
            <person name="Rosling A."/>
        </authorList>
    </citation>
    <scope>NUCLEOTIDE SEQUENCE</scope>
    <source>
        <strain evidence="1">MA461A</strain>
    </source>
</reference>
<keyword evidence="2" id="KW-1185">Reference proteome</keyword>
<dbReference type="Proteomes" id="UP000789920">
    <property type="component" value="Unassembled WGS sequence"/>
</dbReference>
<proteinExistence type="predicted"/>
<dbReference type="EMBL" id="CAJVQC010042514">
    <property type="protein sequence ID" value="CAG8775484.1"/>
    <property type="molecule type" value="Genomic_DNA"/>
</dbReference>
<feature type="non-terminal residue" evidence="1">
    <location>
        <position position="184"/>
    </location>
</feature>
<accession>A0ACA9R3X7</accession>
<name>A0ACA9R3X7_9GLOM</name>
<gene>
    <name evidence="1" type="ORF">RPERSI_LOCUS16911</name>
</gene>
<sequence length="184" mass="21674">ALGGKQVIYFESFKQIAKRETFEETGIEIPFSKLTEVIYSYYSEKNIEIKTFIYKNRTQYPQILKPENHTTWKFYTKKQVQQLPELTTIETLLKRLNPTNNYRLGLILVLLQVANKAADYITQPEREPRSFSKKTVLEQEETALQISDYFNYFEVTLSGICKHFDIENADNNYIPNPIGHILYK</sequence>
<organism evidence="1 2">
    <name type="scientific">Racocetra persica</name>
    <dbReference type="NCBI Taxonomy" id="160502"/>
    <lineage>
        <taxon>Eukaryota</taxon>
        <taxon>Fungi</taxon>
        <taxon>Fungi incertae sedis</taxon>
        <taxon>Mucoromycota</taxon>
        <taxon>Glomeromycotina</taxon>
        <taxon>Glomeromycetes</taxon>
        <taxon>Diversisporales</taxon>
        <taxon>Gigasporaceae</taxon>
        <taxon>Racocetra</taxon>
    </lineage>
</organism>
<evidence type="ECO:0000313" key="1">
    <source>
        <dbReference type="EMBL" id="CAG8775484.1"/>
    </source>
</evidence>
<comment type="caution">
    <text evidence="1">The sequence shown here is derived from an EMBL/GenBank/DDBJ whole genome shotgun (WGS) entry which is preliminary data.</text>
</comment>